<evidence type="ECO:0000313" key="2">
    <source>
        <dbReference type="Proteomes" id="UP001516061"/>
    </source>
</evidence>
<dbReference type="EMBL" id="JABSNM010000004">
    <property type="protein sequence ID" value="NRT55497.1"/>
    <property type="molecule type" value="Genomic_DNA"/>
</dbReference>
<dbReference type="Gene3D" id="3.40.50.880">
    <property type="match status" value="1"/>
</dbReference>
<dbReference type="Proteomes" id="UP001516061">
    <property type="component" value="Unassembled WGS sequence"/>
</dbReference>
<protein>
    <recommendedName>
        <fullName evidence="3">NodB homology domain-containing protein</fullName>
    </recommendedName>
</protein>
<dbReference type="InterPro" id="IPR029062">
    <property type="entry name" value="Class_I_gatase-like"/>
</dbReference>
<keyword evidence="2" id="KW-1185">Reference proteome</keyword>
<gene>
    <name evidence="1" type="ORF">HNQ01_001209</name>
</gene>
<dbReference type="InterPro" id="IPR011330">
    <property type="entry name" value="Glyco_hydro/deAcase_b/a-brl"/>
</dbReference>
<dbReference type="SUPFAM" id="SSF88713">
    <property type="entry name" value="Glycoside hydrolase/deacetylase"/>
    <property type="match status" value="1"/>
</dbReference>
<sequence>MNPTPSWRQRLAATLACLAGPTPAPRRARPAFRLAPIAAAGLLATLPHLASAGTRDTLVMLVPDDAVASSWPVKVWTDSAAEEGVRLQTMTDSQFLALGSNAPKQIAGLIVPDSAHVKASDAVVAAVKQYANLGGKLMLVYDAGALTDGGFYAPTKSRFSELVGVDYTMYDSLRDRVVGFGPVVGTKARLEKLSLPPGKYQPYAAASSVAGSSSTSMYVPATPSDPGGTTQMRPHIVKRALTRLDASSANVRKHQTLAVRDLLGLNTLPAPTVSVTSKVSTTTSSLSLLSSVQIPVATDFLRALLSGLGYVDQTGTTSSTDTTPQAISGYGYGALGYFSYVTQGSFSGNVWLSSPDHGLVAGQRSVGSGSVLFVNLPLGYFKAIGTDSAPLHGFLDAFARDVVKLPTMSVQPRGKGGLIYNWHVDDGDDLNTDVKTLLDTTTVLQRGPFSIHFTAGVDTVTVGDGMGMKLDTNAASQTQFNRLKNLAVGHELGSHGGWNHDLFGLGASEDNAATYLPWLELNHAAVDRLKGKASTEYSAPMGNNPTWAVNWLENRGIVGMYTVGDGGAAGVRSWRAGNRLTKSLWSFPVTPMGKYATFEEFDEFGVTNAQSGQWLLDLQSFVVNQRTNRMFYNHPPGARGHLAAINPLLQRADALQLLGRFKWYTMTELAQFGNRRMDVQWSASSSLGFSNFSATHPSSLKDMTWLLPRDKYWLPVVTWGSGSVGSDSANWIITANGGTALKFTAAER</sequence>
<organism evidence="1 2">
    <name type="scientific">Sphaerotilus uruguayifluvii</name>
    <dbReference type="NCBI Taxonomy" id="2735897"/>
    <lineage>
        <taxon>Bacteria</taxon>
        <taxon>Pseudomonadati</taxon>
        <taxon>Pseudomonadota</taxon>
        <taxon>Betaproteobacteria</taxon>
        <taxon>Burkholderiales</taxon>
        <taxon>Sphaerotilaceae</taxon>
        <taxon>Sphaerotilus</taxon>
    </lineage>
</organism>
<evidence type="ECO:0000313" key="1">
    <source>
        <dbReference type="EMBL" id="NRT55497.1"/>
    </source>
</evidence>
<evidence type="ECO:0008006" key="3">
    <source>
        <dbReference type="Google" id="ProtNLM"/>
    </source>
</evidence>
<accession>A0ABX2G265</accession>
<dbReference type="RefSeq" id="WP_173804471.1">
    <property type="nucleotide sequence ID" value="NZ_JABSNM010000004.1"/>
</dbReference>
<proteinExistence type="predicted"/>
<name>A0ABX2G265_9BURK</name>
<comment type="caution">
    <text evidence="1">The sequence shown here is derived from an EMBL/GenBank/DDBJ whole genome shotgun (WGS) entry which is preliminary data.</text>
</comment>
<reference evidence="1 2" key="1">
    <citation type="submission" date="2020-05" db="EMBL/GenBank/DDBJ databases">
        <title>Genomic Encyclopedia of Type Strains, Phase IV (KMG-V): Genome sequencing to study the core and pangenomes of soil and plant-associated prokaryotes.</title>
        <authorList>
            <person name="Whitman W."/>
        </authorList>
    </citation>
    <scope>NUCLEOTIDE SEQUENCE [LARGE SCALE GENOMIC DNA]</scope>
    <source>
        <strain evidence="1 2">C29</strain>
    </source>
</reference>